<organism evidence="8 9">
    <name type="scientific">Paenibacillus pasadenensis</name>
    <dbReference type="NCBI Taxonomy" id="217090"/>
    <lineage>
        <taxon>Bacteria</taxon>
        <taxon>Bacillati</taxon>
        <taxon>Bacillota</taxon>
        <taxon>Bacilli</taxon>
        <taxon>Bacillales</taxon>
        <taxon>Paenibacillaceae</taxon>
        <taxon>Paenibacillus</taxon>
    </lineage>
</organism>
<dbReference type="GO" id="GO:0003700">
    <property type="term" value="F:DNA-binding transcription factor activity"/>
    <property type="evidence" value="ECO:0007669"/>
    <property type="project" value="UniProtKB-UniRule"/>
</dbReference>
<feature type="domain" description="Transcription factor NikR nickel binding C-terminal" evidence="7">
    <location>
        <begin position="59"/>
        <end position="134"/>
    </location>
</feature>
<dbReference type="InterPro" id="IPR022988">
    <property type="entry name" value="Ni_resp_reg_NikR"/>
</dbReference>
<dbReference type="Gene3D" id="1.10.1220.10">
    <property type="entry name" value="Met repressor-like"/>
    <property type="match status" value="1"/>
</dbReference>
<dbReference type="Pfam" id="PF08753">
    <property type="entry name" value="NikR_C"/>
    <property type="match status" value="1"/>
</dbReference>
<dbReference type="InterPro" id="IPR050192">
    <property type="entry name" value="CopG/NikR_regulator"/>
</dbReference>
<feature type="binding site" evidence="6">
    <location>
        <position position="93"/>
    </location>
    <ligand>
        <name>Ni(2+)</name>
        <dbReference type="ChEBI" id="CHEBI:49786"/>
    </ligand>
</feature>
<evidence type="ECO:0000259" key="7">
    <source>
        <dbReference type="Pfam" id="PF08753"/>
    </source>
</evidence>
<gene>
    <name evidence="8" type="ORF">B8V81_4681</name>
</gene>
<dbReference type="GO" id="GO:0010045">
    <property type="term" value="P:response to nickel cation"/>
    <property type="evidence" value="ECO:0007669"/>
    <property type="project" value="InterPro"/>
</dbReference>
<comment type="caution">
    <text evidence="8">The sequence shown here is derived from an EMBL/GenBank/DDBJ whole genome shotgun (WGS) entry which is preliminary data.</text>
</comment>
<feature type="binding site" evidence="6">
    <location>
        <position position="82"/>
    </location>
    <ligand>
        <name>Ni(2+)</name>
        <dbReference type="ChEBI" id="CHEBI:49786"/>
    </ligand>
</feature>
<dbReference type="Proteomes" id="UP000234789">
    <property type="component" value="Unassembled WGS sequence"/>
</dbReference>
<comment type="cofactor">
    <cofactor evidence="6">
        <name>Ni(2+)</name>
        <dbReference type="ChEBI" id="CHEBI:49786"/>
    </cofactor>
    <text evidence="6">Binds 1 nickel ion per subunit.</text>
</comment>
<proteinExistence type="inferred from homology"/>
<keyword evidence="2 6" id="KW-0479">Metal-binding</keyword>
<dbReference type="GO" id="GO:0003677">
    <property type="term" value="F:DNA binding"/>
    <property type="evidence" value="ECO:0007669"/>
    <property type="project" value="UniProtKB-KW"/>
</dbReference>
<dbReference type="CDD" id="cd22231">
    <property type="entry name" value="RHH_NikR_HicB-like"/>
    <property type="match status" value="1"/>
</dbReference>
<evidence type="ECO:0000256" key="5">
    <source>
        <dbReference type="ARBA" id="ARBA00023163"/>
    </source>
</evidence>
<dbReference type="InterPro" id="IPR045865">
    <property type="entry name" value="ACT-like_dom_sf"/>
</dbReference>
<dbReference type="NCBIfam" id="NF003381">
    <property type="entry name" value="PRK04460.1"/>
    <property type="match status" value="1"/>
</dbReference>
<dbReference type="NCBIfam" id="NF002169">
    <property type="entry name" value="PRK01002.1"/>
    <property type="match status" value="1"/>
</dbReference>
<dbReference type="NCBIfam" id="NF002815">
    <property type="entry name" value="PRK02967.1"/>
    <property type="match status" value="1"/>
</dbReference>
<keyword evidence="3 6" id="KW-0805">Transcription regulation</keyword>
<dbReference type="InterPro" id="IPR014864">
    <property type="entry name" value="TF_NikR_Ni-bd_C"/>
</dbReference>
<evidence type="ECO:0000256" key="6">
    <source>
        <dbReference type="HAMAP-Rule" id="MF_00476"/>
    </source>
</evidence>
<dbReference type="PANTHER" id="PTHR34719">
    <property type="entry name" value="NICKEL-RESPONSIVE REGULATOR"/>
    <property type="match status" value="1"/>
</dbReference>
<dbReference type="GO" id="GO:0016151">
    <property type="term" value="F:nickel cation binding"/>
    <property type="evidence" value="ECO:0007669"/>
    <property type="project" value="UniProtKB-UniRule"/>
</dbReference>
<comment type="similarity">
    <text evidence="6">Belongs to the transcriptional regulatory CopG/NikR family.</text>
</comment>
<dbReference type="HAMAP" id="MF_00476">
    <property type="entry name" value="NikR"/>
    <property type="match status" value="1"/>
</dbReference>
<dbReference type="InterPro" id="IPR027271">
    <property type="entry name" value="Acetolactate_synth/TF_NikR_C"/>
</dbReference>
<feature type="binding site" evidence="6">
    <location>
        <position position="101"/>
    </location>
    <ligand>
        <name>Ni(2+)</name>
        <dbReference type="ChEBI" id="CHEBI:49786"/>
    </ligand>
</feature>
<keyword evidence="1 6" id="KW-0533">Nickel</keyword>
<evidence type="ECO:0000256" key="3">
    <source>
        <dbReference type="ARBA" id="ARBA00023015"/>
    </source>
</evidence>
<dbReference type="Gene3D" id="3.30.70.1150">
    <property type="entry name" value="ACT-like. Chain A, domain 2"/>
    <property type="match status" value="1"/>
</dbReference>
<accession>A0A2N5N7H6</accession>
<dbReference type="OrthoDB" id="9806294at2"/>
<keyword evidence="5 6" id="KW-0804">Transcription</keyword>
<dbReference type="InterPro" id="IPR010985">
    <property type="entry name" value="Ribbon_hlx_hlx"/>
</dbReference>
<dbReference type="EMBL" id="NFEZ01000004">
    <property type="protein sequence ID" value="PLT46250.1"/>
    <property type="molecule type" value="Genomic_DNA"/>
</dbReference>
<protein>
    <recommendedName>
        <fullName evidence="6">Putative nickel-responsive regulator</fullName>
    </recommendedName>
</protein>
<evidence type="ECO:0000256" key="4">
    <source>
        <dbReference type="ARBA" id="ARBA00023125"/>
    </source>
</evidence>
<reference evidence="8 9" key="1">
    <citation type="submission" date="2017-05" db="EMBL/GenBank/DDBJ databases">
        <title>Functional genome analysis of Paenibacillus pasadenensis strain R16: insights on endophytic life style and antifungal activity.</title>
        <authorList>
            <person name="Passera A."/>
            <person name="Marcolungo L."/>
            <person name="Casati P."/>
            <person name="Brasca M."/>
            <person name="Quaglino F."/>
            <person name="Delledonne M."/>
        </authorList>
    </citation>
    <scope>NUCLEOTIDE SEQUENCE [LARGE SCALE GENOMIC DNA]</scope>
    <source>
        <strain evidence="8 9">R16</strain>
    </source>
</reference>
<name>A0A2N5N7H6_9BACL</name>
<evidence type="ECO:0000256" key="1">
    <source>
        <dbReference type="ARBA" id="ARBA00022596"/>
    </source>
</evidence>
<dbReference type="AlphaFoldDB" id="A0A2N5N7H6"/>
<feature type="binding site" evidence="6">
    <location>
        <position position="95"/>
    </location>
    <ligand>
        <name>Ni(2+)</name>
        <dbReference type="ChEBI" id="CHEBI:49786"/>
    </ligand>
</feature>
<dbReference type="PANTHER" id="PTHR34719:SF2">
    <property type="entry name" value="NICKEL-RESPONSIVE REGULATOR"/>
    <property type="match status" value="1"/>
</dbReference>
<sequence>MAEKEELVRFGVAFPAPLIERFDGYIEAKGYTNRSEAIRDMARKAMLEDEGIAPETAVAGTISLVYDHHVRELPLLLTELQHDYHEEIISTMHVHLTHHQCMEIILIRGRVERLRRLHGAIQAQKGVQVAEMSVTFLE</sequence>
<dbReference type="RefSeq" id="WP_028596831.1">
    <property type="nucleotide sequence ID" value="NZ_BIMM01000089.1"/>
</dbReference>
<evidence type="ECO:0000313" key="8">
    <source>
        <dbReference type="EMBL" id="PLT46250.1"/>
    </source>
</evidence>
<evidence type="ECO:0000256" key="2">
    <source>
        <dbReference type="ARBA" id="ARBA00022723"/>
    </source>
</evidence>
<dbReference type="SUPFAM" id="SSF55021">
    <property type="entry name" value="ACT-like"/>
    <property type="match status" value="1"/>
</dbReference>
<keyword evidence="9" id="KW-1185">Reference proteome</keyword>
<dbReference type="SUPFAM" id="SSF47598">
    <property type="entry name" value="Ribbon-helix-helix"/>
    <property type="match status" value="1"/>
</dbReference>
<dbReference type="InterPro" id="IPR013321">
    <property type="entry name" value="Arc_rbn_hlx_hlx"/>
</dbReference>
<evidence type="ECO:0000313" key="9">
    <source>
        <dbReference type="Proteomes" id="UP000234789"/>
    </source>
</evidence>
<keyword evidence="4 6" id="KW-0238">DNA-binding</keyword>
<comment type="function">
    <text evidence="6">Transcriptional regulator.</text>
</comment>